<dbReference type="InterPro" id="IPR038019">
    <property type="entry name" value="PRib_AMP_CycHydrolase_sf"/>
</dbReference>
<evidence type="ECO:0000256" key="5">
    <source>
        <dbReference type="ARBA" id="ARBA00005204"/>
    </source>
</evidence>
<comment type="pathway">
    <text evidence="5 15">Amino-acid biosynthesis; L-histidine biosynthesis; L-histidine from 5-phospho-alpha-D-ribose 1-diphosphate: step 2/9.</text>
</comment>
<accession>A0A1G8KLC2</accession>
<evidence type="ECO:0000313" key="17">
    <source>
        <dbReference type="EMBL" id="SDI44251.1"/>
    </source>
</evidence>
<dbReference type="FunFam" id="3.10.20.810:FF:000001">
    <property type="entry name" value="Histidine biosynthesis bifunctional protein HisIE"/>
    <property type="match status" value="1"/>
</dbReference>
<dbReference type="GO" id="GO:0004635">
    <property type="term" value="F:phosphoribosyl-AMP cyclohydrolase activity"/>
    <property type="evidence" value="ECO:0007669"/>
    <property type="project" value="UniProtKB-UniRule"/>
</dbReference>
<dbReference type="InterPro" id="IPR002496">
    <property type="entry name" value="PRib_AMP_CycHydrolase_dom"/>
</dbReference>
<feature type="region of interest" description="Phosphoribosyl-AMP cyclohydrolase" evidence="15">
    <location>
        <begin position="1"/>
        <end position="118"/>
    </location>
</feature>
<comment type="catalytic activity">
    <reaction evidence="1 15">
        <text>1-(5-phospho-beta-D-ribosyl)-5'-AMP + H2O = 1-(5-phospho-beta-D-ribosyl)-5-[(5-phospho-beta-D-ribosylamino)methylideneamino]imidazole-4-carboxamide</text>
        <dbReference type="Rhea" id="RHEA:20049"/>
        <dbReference type="ChEBI" id="CHEBI:15377"/>
        <dbReference type="ChEBI" id="CHEBI:58435"/>
        <dbReference type="ChEBI" id="CHEBI:59457"/>
        <dbReference type="EC" id="3.5.4.19"/>
    </reaction>
</comment>
<evidence type="ECO:0000256" key="8">
    <source>
        <dbReference type="ARBA" id="ARBA00022490"/>
    </source>
</evidence>
<dbReference type="InterPro" id="IPR008179">
    <property type="entry name" value="HisE"/>
</dbReference>
<protein>
    <recommendedName>
        <fullName evidence="15">Histidine biosynthesis bifunctional protein HisIE</fullName>
    </recommendedName>
    <domain>
        <recommendedName>
            <fullName evidence="15">Phosphoribosyl-AMP cyclohydrolase</fullName>
            <shortName evidence="15">PRA-CH</shortName>
            <ecNumber evidence="15">3.5.4.19</ecNumber>
        </recommendedName>
    </domain>
    <domain>
        <recommendedName>
            <fullName evidence="15">Phosphoribosyl-ATP pyrophosphatase</fullName>
            <shortName evidence="15">PRA-PH</shortName>
            <ecNumber evidence="15">3.6.1.31</ecNumber>
        </recommendedName>
    </domain>
</protein>
<proteinExistence type="inferred from homology"/>
<dbReference type="HAMAP" id="MF_01021">
    <property type="entry name" value="HisI"/>
    <property type="match status" value="1"/>
</dbReference>
<evidence type="ECO:0000256" key="4">
    <source>
        <dbReference type="ARBA" id="ARBA00005169"/>
    </source>
</evidence>
<dbReference type="NCBIfam" id="NF000768">
    <property type="entry name" value="PRK00051.1"/>
    <property type="match status" value="1"/>
</dbReference>
<sequence>MNMEELFFDADGLLTAVVQDANSKEVLTVAYMNWESLQKTIDTKETWFYSRSRQALWHKGETSGNVQKVSDIRYDCDRDALLVLVHPEGPACHRGTYSCFTESLLTEKPADANDDFEILRTLAATIAARNHERPADSYTTYLFSEGVDKILKKIGEEASEIIIAAKNRDTKELSWESADFIFHLFVLLEEQNMSVDRVLDTLRERHGE</sequence>
<evidence type="ECO:0000256" key="12">
    <source>
        <dbReference type="ARBA" id="ARBA00022840"/>
    </source>
</evidence>
<comment type="similarity">
    <text evidence="7 15">In the N-terminal section; belongs to the PRA-CH family.</text>
</comment>
<dbReference type="SUPFAM" id="SSF141734">
    <property type="entry name" value="HisI-like"/>
    <property type="match status" value="1"/>
</dbReference>
<comment type="catalytic activity">
    <reaction evidence="2 15">
        <text>1-(5-phospho-beta-D-ribosyl)-ATP + H2O = 1-(5-phospho-beta-D-ribosyl)-5'-AMP + diphosphate + H(+)</text>
        <dbReference type="Rhea" id="RHEA:22828"/>
        <dbReference type="ChEBI" id="CHEBI:15377"/>
        <dbReference type="ChEBI" id="CHEBI:15378"/>
        <dbReference type="ChEBI" id="CHEBI:33019"/>
        <dbReference type="ChEBI" id="CHEBI:59457"/>
        <dbReference type="ChEBI" id="CHEBI:73183"/>
        <dbReference type="EC" id="3.6.1.31"/>
    </reaction>
</comment>
<evidence type="ECO:0000256" key="14">
    <source>
        <dbReference type="ARBA" id="ARBA00023268"/>
    </source>
</evidence>
<dbReference type="Proteomes" id="UP000198853">
    <property type="component" value="Unassembled WGS sequence"/>
</dbReference>
<dbReference type="Gene3D" id="1.10.287.1080">
    <property type="entry name" value="MazG-like"/>
    <property type="match status" value="1"/>
</dbReference>
<feature type="domain" description="Phosphoribosyl-AMP cyclohydrolase" evidence="16">
    <location>
        <begin position="29"/>
        <end position="101"/>
    </location>
</feature>
<dbReference type="PANTHER" id="PTHR42945">
    <property type="entry name" value="HISTIDINE BIOSYNTHESIS BIFUNCTIONAL PROTEIN"/>
    <property type="match status" value="1"/>
</dbReference>
<dbReference type="EC" id="3.5.4.19" evidence="15"/>
<dbReference type="HAMAP" id="MF_01019">
    <property type="entry name" value="HisIE"/>
    <property type="match status" value="1"/>
</dbReference>
<dbReference type="FunFam" id="1.10.287.1080:FF:000002">
    <property type="entry name" value="Histidine biosynthesis bifunctional protein HisIE"/>
    <property type="match status" value="1"/>
</dbReference>
<dbReference type="UniPathway" id="UPA00031">
    <property type="reaction ID" value="UER00007"/>
</dbReference>
<keyword evidence="13 15" id="KW-0368">Histidine biosynthesis</keyword>
<evidence type="ECO:0000256" key="13">
    <source>
        <dbReference type="ARBA" id="ARBA00023102"/>
    </source>
</evidence>
<keyword evidence="14 15" id="KW-0511">Multifunctional enzyme</keyword>
<dbReference type="PANTHER" id="PTHR42945:SF9">
    <property type="entry name" value="HISTIDINE BIOSYNTHESIS BIFUNCTIONAL PROTEIN HISIE"/>
    <property type="match status" value="1"/>
</dbReference>
<keyword evidence="12 15" id="KW-0067">ATP-binding</keyword>
<evidence type="ECO:0000256" key="11">
    <source>
        <dbReference type="ARBA" id="ARBA00022801"/>
    </source>
</evidence>
<feature type="region of interest" description="Phosphoribosyl-ATP pyrophosphohydrolase" evidence="15">
    <location>
        <begin position="119"/>
        <end position="208"/>
    </location>
</feature>
<dbReference type="EMBL" id="FNEN01000002">
    <property type="protein sequence ID" value="SDI44251.1"/>
    <property type="molecule type" value="Genomic_DNA"/>
</dbReference>
<dbReference type="EC" id="3.6.1.31" evidence="15"/>
<dbReference type="CDD" id="cd11534">
    <property type="entry name" value="NTP-PPase_HisIE_like"/>
    <property type="match status" value="1"/>
</dbReference>
<name>A0A1G8KLC2_9BACI</name>
<dbReference type="NCBIfam" id="NF002747">
    <property type="entry name" value="PRK02759.1"/>
    <property type="match status" value="1"/>
</dbReference>
<keyword evidence="10 15" id="KW-0547">Nucleotide-binding</keyword>
<evidence type="ECO:0000256" key="15">
    <source>
        <dbReference type="HAMAP-Rule" id="MF_01019"/>
    </source>
</evidence>
<evidence type="ECO:0000256" key="7">
    <source>
        <dbReference type="ARBA" id="ARBA00008299"/>
    </source>
</evidence>
<reference evidence="17 18" key="1">
    <citation type="submission" date="2016-10" db="EMBL/GenBank/DDBJ databases">
        <authorList>
            <person name="de Groot N.N."/>
        </authorList>
    </citation>
    <scope>NUCLEOTIDE SEQUENCE [LARGE SCALE GENOMIC DNA]</scope>
    <source>
        <strain evidence="17 18">DSM 21771</strain>
    </source>
</reference>
<evidence type="ECO:0000256" key="2">
    <source>
        <dbReference type="ARBA" id="ARBA00001460"/>
    </source>
</evidence>
<evidence type="ECO:0000256" key="3">
    <source>
        <dbReference type="ARBA" id="ARBA00004496"/>
    </source>
</evidence>
<evidence type="ECO:0000256" key="10">
    <source>
        <dbReference type="ARBA" id="ARBA00022741"/>
    </source>
</evidence>
<organism evidence="17 18">
    <name type="scientific">Natribacillus halophilus</name>
    <dbReference type="NCBI Taxonomy" id="549003"/>
    <lineage>
        <taxon>Bacteria</taxon>
        <taxon>Bacillati</taxon>
        <taxon>Bacillota</taxon>
        <taxon>Bacilli</taxon>
        <taxon>Bacillales</taxon>
        <taxon>Bacillaceae</taxon>
        <taxon>Natribacillus</taxon>
    </lineage>
</organism>
<dbReference type="InterPro" id="IPR023019">
    <property type="entry name" value="His_synth_HisIE"/>
</dbReference>
<keyword evidence="9 15" id="KW-0028">Amino-acid biosynthesis</keyword>
<dbReference type="InterPro" id="IPR026660">
    <property type="entry name" value="PRA-CH"/>
</dbReference>
<evidence type="ECO:0000256" key="9">
    <source>
        <dbReference type="ARBA" id="ARBA00022605"/>
    </source>
</evidence>
<dbReference type="InterPro" id="IPR021130">
    <property type="entry name" value="PRib-ATP_PPHydrolase-like"/>
</dbReference>
<dbReference type="NCBIfam" id="TIGR03188">
    <property type="entry name" value="histidine_hisI"/>
    <property type="match status" value="1"/>
</dbReference>
<keyword evidence="8 15" id="KW-0963">Cytoplasm</keyword>
<dbReference type="GO" id="GO:0005524">
    <property type="term" value="F:ATP binding"/>
    <property type="evidence" value="ECO:0007669"/>
    <property type="project" value="UniProtKB-KW"/>
</dbReference>
<gene>
    <name evidence="15" type="primary">hisI</name>
    <name evidence="15" type="synonym">hisIE</name>
    <name evidence="17" type="ORF">SAMN04488123_102179</name>
</gene>
<comment type="subcellular location">
    <subcellularLocation>
        <location evidence="3 15">Cytoplasm</location>
    </subcellularLocation>
</comment>
<comment type="similarity">
    <text evidence="6 15">In the C-terminal section; belongs to the PRA-PH family.</text>
</comment>
<comment type="pathway">
    <text evidence="4 15">Amino-acid biosynthesis; L-histidine biosynthesis; L-histidine from 5-phospho-alpha-D-ribose 1-diphosphate: step 3/9.</text>
</comment>
<dbReference type="GO" id="GO:0004636">
    <property type="term" value="F:phosphoribosyl-ATP diphosphatase activity"/>
    <property type="evidence" value="ECO:0007669"/>
    <property type="project" value="UniProtKB-UniRule"/>
</dbReference>
<dbReference type="Gene3D" id="3.10.20.810">
    <property type="entry name" value="Phosphoribosyl-AMP cyclohydrolase"/>
    <property type="match status" value="1"/>
</dbReference>
<dbReference type="Pfam" id="PF01502">
    <property type="entry name" value="PRA-CH"/>
    <property type="match status" value="1"/>
</dbReference>
<evidence type="ECO:0000313" key="18">
    <source>
        <dbReference type="Proteomes" id="UP000198853"/>
    </source>
</evidence>
<evidence type="ECO:0000256" key="1">
    <source>
        <dbReference type="ARBA" id="ARBA00000024"/>
    </source>
</evidence>
<dbReference type="Pfam" id="PF01503">
    <property type="entry name" value="PRA-PH"/>
    <property type="match status" value="1"/>
</dbReference>
<dbReference type="AlphaFoldDB" id="A0A1G8KLC2"/>
<keyword evidence="11 15" id="KW-0378">Hydrolase</keyword>
<dbReference type="SUPFAM" id="SSF101386">
    <property type="entry name" value="all-alpha NTP pyrophosphatases"/>
    <property type="match status" value="1"/>
</dbReference>
<dbReference type="GO" id="GO:0000105">
    <property type="term" value="P:L-histidine biosynthetic process"/>
    <property type="evidence" value="ECO:0007669"/>
    <property type="project" value="UniProtKB-UniRule"/>
</dbReference>
<dbReference type="HAMAP" id="MF_01020">
    <property type="entry name" value="HisE"/>
    <property type="match status" value="1"/>
</dbReference>
<keyword evidence="18" id="KW-1185">Reference proteome</keyword>
<evidence type="ECO:0000259" key="16">
    <source>
        <dbReference type="Pfam" id="PF01502"/>
    </source>
</evidence>
<evidence type="ECO:0000256" key="6">
    <source>
        <dbReference type="ARBA" id="ARBA00007731"/>
    </source>
</evidence>
<dbReference type="GO" id="GO:0005737">
    <property type="term" value="C:cytoplasm"/>
    <property type="evidence" value="ECO:0007669"/>
    <property type="project" value="UniProtKB-SubCell"/>
</dbReference>